<dbReference type="SUPFAM" id="SSF52980">
    <property type="entry name" value="Restriction endonuclease-like"/>
    <property type="match status" value="1"/>
</dbReference>
<dbReference type="InterPro" id="IPR011335">
    <property type="entry name" value="Restrct_endonuc-II-like"/>
</dbReference>
<sequence>MTPSLNHSYLCRRIIVELEKTGKWEAWPELTLDIGAGLIPDLAVYKRGTIRPNFHEDSTKCAVLPQLVIEVASPSQSIHELMQKAERFLKEGIAAVWTIEPYGQLVYVSRPGSRKVELTGQVSSEGVSVNFSDIFGSDEKQV</sequence>
<dbReference type="PANTHER" id="PTHR34107">
    <property type="entry name" value="SLL0198 PROTEIN-RELATED"/>
    <property type="match status" value="1"/>
</dbReference>
<dbReference type="KEGG" id="eaj:Q3M24_05940"/>
<keyword evidence="2" id="KW-0540">Nuclease</keyword>
<reference evidence="2" key="1">
    <citation type="journal article" date="2024" name="Syst. Appl. Microbiol.">
        <title>First single-strain enrichments of Electrothrix cable bacteria, description of E. aestuarii sp. nov. and E. rattekaaiensis sp. nov., and proposal of a cable bacteria taxonomy following the rules of the SeqCode.</title>
        <authorList>
            <person name="Plum-Jensen L.E."/>
            <person name="Schramm A."/>
            <person name="Marshall I.P.G."/>
        </authorList>
    </citation>
    <scope>NUCLEOTIDE SEQUENCE</scope>
    <source>
        <strain evidence="2">Rat1</strain>
    </source>
</reference>
<gene>
    <name evidence="2" type="ORF">Q3M24_05940</name>
</gene>
<dbReference type="InterPro" id="IPR008538">
    <property type="entry name" value="Uma2"/>
</dbReference>
<dbReference type="GO" id="GO:0004519">
    <property type="term" value="F:endonuclease activity"/>
    <property type="evidence" value="ECO:0007669"/>
    <property type="project" value="UniProtKB-KW"/>
</dbReference>
<evidence type="ECO:0000313" key="2">
    <source>
        <dbReference type="EMBL" id="XCN74287.1"/>
    </source>
</evidence>
<dbReference type="PANTHER" id="PTHR34107:SF1">
    <property type="entry name" value="SLL0198 PROTEIN"/>
    <property type="match status" value="1"/>
</dbReference>
<organism evidence="2">
    <name type="scientific">Candidatus Electrothrix aestuarii</name>
    <dbReference type="NCBI Taxonomy" id="3062594"/>
    <lineage>
        <taxon>Bacteria</taxon>
        <taxon>Pseudomonadati</taxon>
        <taxon>Thermodesulfobacteriota</taxon>
        <taxon>Desulfobulbia</taxon>
        <taxon>Desulfobulbales</taxon>
        <taxon>Desulfobulbaceae</taxon>
        <taxon>Candidatus Electrothrix</taxon>
    </lineage>
</organism>
<keyword evidence="2" id="KW-0255">Endonuclease</keyword>
<dbReference type="CDD" id="cd06260">
    <property type="entry name" value="DUF820-like"/>
    <property type="match status" value="1"/>
</dbReference>
<dbReference type="AlphaFoldDB" id="A0AAU8LXK0"/>
<name>A0AAU8LXK0_9BACT</name>
<keyword evidence="2" id="KW-0378">Hydrolase</keyword>
<protein>
    <submittedName>
        <fullName evidence="2">Uma2 family endonuclease</fullName>
    </submittedName>
</protein>
<dbReference type="InterPro" id="IPR012296">
    <property type="entry name" value="Nuclease_put_TT1808"/>
</dbReference>
<accession>A0AAU8LXK0</accession>
<reference evidence="2" key="2">
    <citation type="submission" date="2024-06" db="EMBL/GenBank/DDBJ databases">
        <authorList>
            <person name="Plum-Jensen L.E."/>
            <person name="Schramm A."/>
            <person name="Marshall I.P.G."/>
        </authorList>
    </citation>
    <scope>NUCLEOTIDE SEQUENCE</scope>
    <source>
        <strain evidence="2">Rat1</strain>
    </source>
</reference>
<dbReference type="Pfam" id="PF05685">
    <property type="entry name" value="Uma2"/>
    <property type="match status" value="1"/>
</dbReference>
<feature type="domain" description="Putative restriction endonuclease" evidence="1">
    <location>
        <begin position="5"/>
        <end position="121"/>
    </location>
</feature>
<proteinExistence type="predicted"/>
<dbReference type="EMBL" id="CP159373">
    <property type="protein sequence ID" value="XCN74287.1"/>
    <property type="molecule type" value="Genomic_DNA"/>
</dbReference>
<dbReference type="Gene3D" id="3.90.1570.10">
    <property type="entry name" value="tt1808, chain A"/>
    <property type="match status" value="1"/>
</dbReference>
<evidence type="ECO:0000259" key="1">
    <source>
        <dbReference type="Pfam" id="PF05685"/>
    </source>
</evidence>